<evidence type="ECO:0000256" key="1">
    <source>
        <dbReference type="ARBA" id="ARBA00022487"/>
    </source>
</evidence>
<dbReference type="EMBL" id="FQUM01000001">
    <property type="protein sequence ID" value="SHE52979.1"/>
    <property type="molecule type" value="Genomic_DNA"/>
</dbReference>
<dbReference type="OrthoDB" id="9809261at2"/>
<feature type="domain" description="4-O-methyl-glucuronoyl methylesterase-like" evidence="4">
    <location>
        <begin position="219"/>
        <end position="368"/>
    </location>
</feature>
<evidence type="ECO:0000256" key="3">
    <source>
        <dbReference type="ARBA" id="ARBA00022801"/>
    </source>
</evidence>
<dbReference type="SUPFAM" id="SSF53474">
    <property type="entry name" value="alpha/beta-Hydrolases"/>
    <property type="match status" value="1"/>
</dbReference>
<dbReference type="Pfam" id="PF22244">
    <property type="entry name" value="GCE_fung"/>
    <property type="match status" value="1"/>
</dbReference>
<sequence length="445" mass="50535">MKNTIFAIITICGVLFSTTVFTQDRKFFGAIQNESDVPEYTLPDLLTTFNGKKITSLKQWEKFRRPEIVKFFEENIYGKVPVPPDPVKTTYTIVSEDPSYMDGLCTRRQINITFSNSVGSWDMHIVTFVPNHIKKPVPSIMYTLSGGAVEEGNFVVSHPHSHSLKVWGNPPIKQMMLRGIGLVGTDVGALFEWDTKQDKVLHGALADLFYHPGQTNINDDEWGMMSIWAYGFSTVLDYLETDKSFHPRQVALLGASVVGKAGMWAAAKDQRVGMVLSCTAGHAGDALWKREFGETLENMCEWLPRWLAPNAQKYKGRVDELPVDQHMMMACVAPRPIFITSGQYDLWADTKGAWLAAYHSIPVYEMYGKKVAFESDTQPAVSEVIMESSIGYNLRTDYHGISAMDWEKYMKFIEYHFLKIKPRSTHEIFYPDGKLIEFSTKKTRL</sequence>
<evidence type="ECO:0000259" key="4">
    <source>
        <dbReference type="Pfam" id="PF22244"/>
    </source>
</evidence>
<gene>
    <name evidence="5" type="ORF">SAMN05444274_101607</name>
</gene>
<dbReference type="STRING" id="1484053.SAMN05444274_101607"/>
<keyword evidence="1" id="KW-0719">Serine esterase</keyword>
<keyword evidence="6" id="KW-1185">Reference proteome</keyword>
<evidence type="ECO:0000313" key="5">
    <source>
        <dbReference type="EMBL" id="SHE52979.1"/>
    </source>
</evidence>
<dbReference type="Proteomes" id="UP000184164">
    <property type="component" value="Unassembled WGS sequence"/>
</dbReference>
<proteinExistence type="predicted"/>
<reference evidence="5 6" key="1">
    <citation type="submission" date="2016-11" db="EMBL/GenBank/DDBJ databases">
        <authorList>
            <person name="Jaros S."/>
            <person name="Januszkiewicz K."/>
            <person name="Wedrychowicz H."/>
        </authorList>
    </citation>
    <scope>NUCLEOTIDE SEQUENCE [LARGE SCALE GENOMIC DNA]</scope>
    <source>
        <strain evidence="5 6">DSM 26910</strain>
    </source>
</reference>
<evidence type="ECO:0000313" key="6">
    <source>
        <dbReference type="Proteomes" id="UP000184164"/>
    </source>
</evidence>
<dbReference type="Gene3D" id="3.40.50.1820">
    <property type="entry name" value="alpha/beta hydrolase"/>
    <property type="match status" value="1"/>
</dbReference>
<dbReference type="AlphaFoldDB" id="A0A1M4U880"/>
<keyword evidence="3" id="KW-0378">Hydrolase</keyword>
<accession>A0A1M4U880</accession>
<protein>
    <recommendedName>
        <fullName evidence="4">4-O-methyl-glucuronoyl methylesterase-like domain-containing protein</fullName>
    </recommendedName>
</protein>
<dbReference type="RefSeq" id="WP_072998738.1">
    <property type="nucleotide sequence ID" value="NZ_FQUM01000001.1"/>
</dbReference>
<organism evidence="5 6">
    <name type="scientific">Mariniphaga anaerophila</name>
    <dbReference type="NCBI Taxonomy" id="1484053"/>
    <lineage>
        <taxon>Bacteria</taxon>
        <taxon>Pseudomonadati</taxon>
        <taxon>Bacteroidota</taxon>
        <taxon>Bacteroidia</taxon>
        <taxon>Marinilabiliales</taxon>
        <taxon>Prolixibacteraceae</taxon>
        <taxon>Mariniphaga</taxon>
    </lineage>
</organism>
<dbReference type="InterPro" id="IPR054579">
    <property type="entry name" value="GCE-like_dom"/>
</dbReference>
<evidence type="ECO:0000256" key="2">
    <source>
        <dbReference type="ARBA" id="ARBA00022729"/>
    </source>
</evidence>
<name>A0A1M4U880_9BACT</name>
<keyword evidence="2" id="KW-0732">Signal</keyword>
<dbReference type="InterPro" id="IPR029058">
    <property type="entry name" value="AB_hydrolase_fold"/>
</dbReference>
<dbReference type="GO" id="GO:0052689">
    <property type="term" value="F:carboxylic ester hydrolase activity"/>
    <property type="evidence" value="ECO:0007669"/>
    <property type="project" value="UniProtKB-KW"/>
</dbReference>